<dbReference type="Proteomes" id="UP000244906">
    <property type="component" value="Unassembled WGS sequence"/>
</dbReference>
<dbReference type="EMBL" id="QDDL01000013">
    <property type="protein sequence ID" value="PVZ64387.1"/>
    <property type="molecule type" value="Genomic_DNA"/>
</dbReference>
<dbReference type="OrthoDB" id="7064614at2"/>
<evidence type="ECO:0000313" key="1">
    <source>
        <dbReference type="EMBL" id="PVZ64387.1"/>
    </source>
</evidence>
<evidence type="ECO:0000313" key="2">
    <source>
        <dbReference type="Proteomes" id="UP000244906"/>
    </source>
</evidence>
<gene>
    <name evidence="1" type="ORF">DC094_20230</name>
</gene>
<accession>A0A2V1GPD5</accession>
<sequence length="95" mass="10565">MQKLFETQQTRARKEFKALDRAEKNSITDAELVQEMTKDMADPESAQSIMQAAAALMYMRGVKGGETPITEATNRCLARKRKDSKAASNLTPKSV</sequence>
<proteinExistence type="predicted"/>
<dbReference type="RefSeq" id="WP_116688939.1">
    <property type="nucleotide sequence ID" value="NZ_CAWNYD010000013.1"/>
</dbReference>
<keyword evidence="2" id="KW-1185">Reference proteome</keyword>
<reference evidence="1 2" key="1">
    <citation type="submission" date="2018-04" db="EMBL/GenBank/DDBJ databases">
        <title>Thalassorhabdus spongiae gen. nov., sp. nov., isolated from a marine sponge in South-West Iceland.</title>
        <authorList>
            <person name="Knobloch S."/>
            <person name="Daussin A."/>
            <person name="Johannsson R."/>
            <person name="Marteinsson V.T."/>
        </authorList>
    </citation>
    <scope>NUCLEOTIDE SEQUENCE [LARGE SCALE GENOMIC DNA]</scope>
    <source>
        <strain evidence="1 2">Hp12</strain>
    </source>
</reference>
<comment type="caution">
    <text evidence="1">The sequence shown here is derived from an EMBL/GenBank/DDBJ whole genome shotgun (WGS) entry which is preliminary data.</text>
</comment>
<dbReference type="AlphaFoldDB" id="A0A2V1GPD5"/>
<name>A0A2V1GPD5_9GAMM</name>
<organism evidence="1 2">
    <name type="scientific">Pelagibaculum spongiae</name>
    <dbReference type="NCBI Taxonomy" id="2080658"/>
    <lineage>
        <taxon>Bacteria</taxon>
        <taxon>Pseudomonadati</taxon>
        <taxon>Pseudomonadota</taxon>
        <taxon>Gammaproteobacteria</taxon>
        <taxon>Oceanospirillales</taxon>
        <taxon>Pelagibaculum</taxon>
    </lineage>
</organism>
<protein>
    <submittedName>
        <fullName evidence="1">Uncharacterized protein</fullName>
    </submittedName>
</protein>